<comment type="caution">
    <text evidence="1">The sequence shown here is derived from an EMBL/GenBank/DDBJ whole genome shotgun (WGS) entry which is preliminary data.</text>
</comment>
<organism evidence="1 2">
    <name type="scientific">Wenjunlia vitaminophila</name>
    <name type="common">Streptomyces vitaminophilus</name>
    <dbReference type="NCBI Taxonomy" id="76728"/>
    <lineage>
        <taxon>Bacteria</taxon>
        <taxon>Bacillati</taxon>
        <taxon>Actinomycetota</taxon>
        <taxon>Actinomycetes</taxon>
        <taxon>Kitasatosporales</taxon>
        <taxon>Streptomycetaceae</taxon>
        <taxon>Wenjunlia</taxon>
    </lineage>
</organism>
<gene>
    <name evidence="1" type="ORF">AQ490_05980</name>
</gene>
<proteinExistence type="predicted"/>
<reference evidence="1 2" key="1">
    <citation type="submission" date="2015-10" db="EMBL/GenBank/DDBJ databases">
        <title>Draft genome sequence of pyrrolomycin-producing Streptomyces vitaminophilus.</title>
        <authorList>
            <person name="Graham D.E."/>
            <person name="Mahan K.M."/>
            <person name="Klingeman D.M."/>
            <person name="Hettich R.L."/>
            <person name="Parry R.J."/>
        </authorList>
    </citation>
    <scope>NUCLEOTIDE SEQUENCE [LARGE SCALE GENOMIC DNA]</scope>
    <source>
        <strain evidence="1 2">ATCC 31673</strain>
    </source>
</reference>
<accession>A0A0T6LP63</accession>
<protein>
    <submittedName>
        <fullName evidence="1">Uncharacterized protein</fullName>
    </submittedName>
</protein>
<dbReference type="RefSeq" id="WP_018383038.1">
    <property type="nucleotide sequence ID" value="NZ_LLZU01000035.1"/>
</dbReference>
<dbReference type="AlphaFoldDB" id="A0A0T6LP63"/>
<evidence type="ECO:0000313" key="1">
    <source>
        <dbReference type="EMBL" id="KRV47899.1"/>
    </source>
</evidence>
<keyword evidence="2" id="KW-1185">Reference proteome</keyword>
<sequence length="213" mass="22582">MRMFPLARRLRTALAERPRPRLGALVGAGALLLGLVALPGGSRATSGPAGPSSGPVAETFLDDPRAARTTPVRSATDVPRSRVRVTRKAEPVPPGSRTTITVRVEAPDPGHLWIYLDRTEEGRFGHQWANGPLPGLTASIDQDCDSFTDPERIGTGTGFRCATPAGSWTANLRVEVPVDTRPGAVAYFDAYHQMGSTLWNAGGMSGGFVVGRP</sequence>
<name>A0A0T6LP63_WENVI</name>
<dbReference type="EMBL" id="LLZU01000035">
    <property type="protein sequence ID" value="KRV47899.1"/>
    <property type="molecule type" value="Genomic_DNA"/>
</dbReference>
<evidence type="ECO:0000313" key="2">
    <source>
        <dbReference type="Proteomes" id="UP000050867"/>
    </source>
</evidence>
<dbReference type="Proteomes" id="UP000050867">
    <property type="component" value="Unassembled WGS sequence"/>
</dbReference>